<evidence type="ECO:0000256" key="3">
    <source>
        <dbReference type="ARBA" id="ARBA00022490"/>
    </source>
</evidence>
<dbReference type="CDD" id="cd00042">
    <property type="entry name" value="CY"/>
    <property type="match status" value="1"/>
</dbReference>
<dbReference type="SMART" id="SM00043">
    <property type="entry name" value="CY"/>
    <property type="match status" value="1"/>
</dbReference>
<keyword evidence="3" id="KW-0963">Cytoplasm</keyword>
<comment type="similarity">
    <text evidence="2">Belongs to the cystatin family.</text>
</comment>
<dbReference type="GeneTree" id="ENSGT00940000154826"/>
<evidence type="ECO:0000256" key="4">
    <source>
        <dbReference type="ARBA" id="ARBA00022690"/>
    </source>
</evidence>
<keyword evidence="6" id="KW-0007">Acetylation</keyword>
<dbReference type="AlphaFoldDB" id="A0A3Q2GXZ5"/>
<dbReference type="Gene3D" id="3.10.450.10">
    <property type="match status" value="1"/>
</dbReference>
<keyword evidence="10" id="KW-1185">Reference proteome</keyword>
<evidence type="ECO:0000256" key="2">
    <source>
        <dbReference type="ARBA" id="ARBA00009403"/>
    </source>
</evidence>
<dbReference type="InParanoid" id="A0A3Q2GXZ5"/>
<organism evidence="9 10">
    <name type="scientific">Equus caballus</name>
    <name type="common">Horse</name>
    <dbReference type="NCBI Taxonomy" id="9796"/>
    <lineage>
        <taxon>Eukaryota</taxon>
        <taxon>Metazoa</taxon>
        <taxon>Chordata</taxon>
        <taxon>Craniata</taxon>
        <taxon>Vertebrata</taxon>
        <taxon>Euteleostomi</taxon>
        <taxon>Mammalia</taxon>
        <taxon>Eutheria</taxon>
        <taxon>Laurasiatheria</taxon>
        <taxon>Perissodactyla</taxon>
        <taxon>Equidae</taxon>
        <taxon>Equus</taxon>
    </lineage>
</organism>
<protein>
    <recommendedName>
        <fullName evidence="8">Cystatin domain-containing protein</fullName>
    </recommendedName>
</protein>
<dbReference type="Ensembl" id="ENSECAT00000035505.3">
    <property type="protein sequence ID" value="ENSECAP00000025441.3"/>
    <property type="gene ID" value="ENSECAG00000032188.3"/>
</dbReference>
<dbReference type="PANTHER" id="PTHR11414">
    <property type="entry name" value="CYSTATIN FAMILY MEMBER"/>
    <property type="match status" value="1"/>
</dbReference>
<dbReference type="GO" id="GO:0004869">
    <property type="term" value="F:cysteine-type endopeptidase inhibitor activity"/>
    <property type="evidence" value="ECO:0007669"/>
    <property type="project" value="UniProtKB-KW"/>
</dbReference>
<reference evidence="9 10" key="1">
    <citation type="journal article" date="2009" name="Science">
        <title>Genome sequence, comparative analysis, and population genetics of the domestic horse.</title>
        <authorList>
            <consortium name="Broad Institute Genome Sequencing Platform"/>
            <consortium name="Broad Institute Whole Genome Assembly Team"/>
            <person name="Wade C.M."/>
            <person name="Giulotto E."/>
            <person name="Sigurdsson S."/>
            <person name="Zoli M."/>
            <person name="Gnerre S."/>
            <person name="Imsland F."/>
            <person name="Lear T.L."/>
            <person name="Adelson D.L."/>
            <person name="Bailey E."/>
            <person name="Bellone R.R."/>
            <person name="Bloecker H."/>
            <person name="Distl O."/>
            <person name="Edgar R.C."/>
            <person name="Garber M."/>
            <person name="Leeb T."/>
            <person name="Mauceli E."/>
            <person name="MacLeod J.N."/>
            <person name="Penedo M.C.T."/>
            <person name="Raison J.M."/>
            <person name="Sharpe T."/>
            <person name="Vogel J."/>
            <person name="Andersson L."/>
            <person name="Antczak D.F."/>
            <person name="Biagi T."/>
            <person name="Binns M.M."/>
            <person name="Chowdhary B.P."/>
            <person name="Coleman S.J."/>
            <person name="Della Valle G."/>
            <person name="Fryc S."/>
            <person name="Guerin G."/>
            <person name="Hasegawa T."/>
            <person name="Hill E.W."/>
            <person name="Jurka J."/>
            <person name="Kiialainen A."/>
            <person name="Lindgren G."/>
            <person name="Liu J."/>
            <person name="Magnani E."/>
            <person name="Mickelson J.R."/>
            <person name="Murray J."/>
            <person name="Nergadze S.G."/>
            <person name="Onofrio R."/>
            <person name="Pedroni S."/>
            <person name="Piras M.F."/>
            <person name="Raudsepp T."/>
            <person name="Rocchi M."/>
            <person name="Roeed K.H."/>
            <person name="Ryder O.A."/>
            <person name="Searle S."/>
            <person name="Skow L."/>
            <person name="Swinburne J.E."/>
            <person name="Syvaenen A.C."/>
            <person name="Tozaki T."/>
            <person name="Valberg S.J."/>
            <person name="Vaudin M."/>
            <person name="White J.R."/>
            <person name="Zody M.C."/>
            <person name="Lander E.S."/>
            <person name="Lindblad-Toh K."/>
        </authorList>
    </citation>
    <scope>NUCLEOTIDE SEQUENCE [LARGE SCALE GENOMIC DNA]</scope>
    <source>
        <strain evidence="9 10">Thoroughbred</strain>
    </source>
</reference>
<dbReference type="PRINTS" id="PR00295">
    <property type="entry name" value="STEFINA"/>
</dbReference>
<name>A0A3Q2GXZ5_HORSE</name>
<feature type="domain" description="Cystatin" evidence="8">
    <location>
        <begin position="8"/>
        <end position="105"/>
    </location>
</feature>
<reference evidence="9" key="2">
    <citation type="submission" date="2025-08" db="UniProtKB">
        <authorList>
            <consortium name="Ensembl"/>
        </authorList>
    </citation>
    <scope>IDENTIFICATION</scope>
    <source>
        <strain evidence="9">Thoroughbred</strain>
    </source>
</reference>
<evidence type="ECO:0000313" key="9">
    <source>
        <dbReference type="Ensembl" id="ENSECAP00000025441.3"/>
    </source>
</evidence>
<dbReference type="InterPro" id="IPR000010">
    <property type="entry name" value="Cystatin_dom"/>
</dbReference>
<evidence type="ECO:0000259" key="8">
    <source>
        <dbReference type="SMART" id="SM00043"/>
    </source>
</evidence>
<dbReference type="Proteomes" id="UP000002281">
    <property type="component" value="Chromosome 26"/>
</dbReference>
<dbReference type="FunCoup" id="A0A3Q2GXZ5">
    <property type="interactions" value="827"/>
</dbReference>
<keyword evidence="4" id="KW-0646">Protease inhibitor</keyword>
<dbReference type="PANTHER" id="PTHR11414:SF22">
    <property type="entry name" value="CYSTATIN-B"/>
    <property type="match status" value="1"/>
</dbReference>
<comment type="subcellular location">
    <subcellularLocation>
        <location evidence="1">Cytoplasm</location>
    </subcellularLocation>
</comment>
<dbReference type="InterPro" id="IPR001713">
    <property type="entry name" value="Prot_inh_stefin"/>
</dbReference>
<feature type="compositionally biased region" description="Basic and acidic residues" evidence="7">
    <location>
        <begin position="142"/>
        <end position="164"/>
    </location>
</feature>
<proteinExistence type="inferred from homology"/>
<dbReference type="STRING" id="9796.ENSECAP00000025441"/>
<sequence>CAARPPPLSPPLPRPRPSPTRPQKFPTVPWTLHVKSQLEEKENKKFPIFKAVEFRSQVVAGTNHFIKVQVGDDDFVHIRVFKSLPHENKPLALSSYQTNKARKCIPVGKVGLTFLNSAFPLLLATGICARSAAEGPGSPGRDGVKSRRVGADREQSFESGDKRTLKTGLWASSSVSG</sequence>
<dbReference type="Bgee" id="ENSECAG00000032188">
    <property type="expression patterns" value="Expressed in chorionic villus and 23 other cell types or tissues"/>
</dbReference>
<dbReference type="InterPro" id="IPR046350">
    <property type="entry name" value="Cystatin_sf"/>
</dbReference>
<evidence type="ECO:0000313" key="10">
    <source>
        <dbReference type="Proteomes" id="UP000002281"/>
    </source>
</evidence>
<evidence type="ECO:0000256" key="5">
    <source>
        <dbReference type="ARBA" id="ARBA00022704"/>
    </source>
</evidence>
<feature type="region of interest" description="Disordered" evidence="7">
    <location>
        <begin position="133"/>
        <end position="164"/>
    </location>
</feature>
<reference evidence="9" key="3">
    <citation type="submission" date="2025-09" db="UniProtKB">
        <authorList>
            <consortium name="Ensembl"/>
        </authorList>
    </citation>
    <scope>IDENTIFICATION</scope>
    <source>
        <strain evidence="9">Thoroughbred</strain>
    </source>
</reference>
<feature type="region of interest" description="Disordered" evidence="7">
    <location>
        <begin position="1"/>
        <end position="26"/>
    </location>
</feature>
<dbReference type="PROSITE" id="PS00287">
    <property type="entry name" value="CYSTATIN"/>
    <property type="match status" value="1"/>
</dbReference>
<dbReference type="FunFam" id="3.10.450.10:FF:000001">
    <property type="entry name" value="Cystatin-A"/>
    <property type="match status" value="1"/>
</dbReference>
<evidence type="ECO:0000256" key="1">
    <source>
        <dbReference type="ARBA" id="ARBA00004496"/>
    </source>
</evidence>
<dbReference type="SUPFAM" id="SSF54403">
    <property type="entry name" value="Cystatin/monellin"/>
    <property type="match status" value="1"/>
</dbReference>
<dbReference type="InterPro" id="IPR018073">
    <property type="entry name" value="Prot_inh_cystat_CS"/>
</dbReference>
<accession>A0A3Q2GXZ5</accession>
<dbReference type="PaxDb" id="9796-ENSECAP00000025441"/>
<dbReference type="Pfam" id="PF00031">
    <property type="entry name" value="Cystatin"/>
    <property type="match status" value="1"/>
</dbReference>
<evidence type="ECO:0000256" key="7">
    <source>
        <dbReference type="SAM" id="MobiDB-lite"/>
    </source>
</evidence>
<keyword evidence="5" id="KW-0789">Thiol protease inhibitor</keyword>
<feature type="compositionally biased region" description="Pro residues" evidence="7">
    <location>
        <begin position="1"/>
        <end position="20"/>
    </location>
</feature>
<dbReference type="GO" id="GO:0005737">
    <property type="term" value="C:cytoplasm"/>
    <property type="evidence" value="ECO:0007669"/>
    <property type="project" value="UniProtKB-SubCell"/>
</dbReference>
<evidence type="ECO:0000256" key="6">
    <source>
        <dbReference type="ARBA" id="ARBA00022990"/>
    </source>
</evidence>